<dbReference type="PANTHER" id="PTHR43875">
    <property type="entry name" value="MALTODEXTRIN IMPORT ATP-BINDING PROTEIN MSMX"/>
    <property type="match status" value="1"/>
</dbReference>
<dbReference type="Gene3D" id="3.40.50.300">
    <property type="entry name" value="P-loop containing nucleotide triphosphate hydrolases"/>
    <property type="match status" value="1"/>
</dbReference>
<evidence type="ECO:0000313" key="5">
    <source>
        <dbReference type="EMBL" id="MFC6165116.1"/>
    </source>
</evidence>
<keyword evidence="6" id="KW-1185">Reference proteome</keyword>
<keyword evidence="3" id="KW-0472">Membrane</keyword>
<dbReference type="Proteomes" id="UP001596253">
    <property type="component" value="Unassembled WGS sequence"/>
</dbReference>
<feature type="domain" description="ABC transporter" evidence="4">
    <location>
        <begin position="4"/>
        <end position="230"/>
    </location>
</feature>
<gene>
    <name evidence="5" type="ORF">ACFP3T_10580</name>
</gene>
<dbReference type="SUPFAM" id="SSF52540">
    <property type="entry name" value="P-loop containing nucleoside triphosphate hydrolases"/>
    <property type="match status" value="1"/>
</dbReference>
<dbReference type="InterPro" id="IPR027417">
    <property type="entry name" value="P-loop_NTPase"/>
</dbReference>
<reference evidence="6" key="1">
    <citation type="journal article" date="2019" name="Int. J. Syst. Evol. Microbiol.">
        <title>The Global Catalogue of Microorganisms (GCM) 10K type strain sequencing project: providing services to taxonomists for standard genome sequencing and annotation.</title>
        <authorList>
            <consortium name="The Broad Institute Genomics Platform"/>
            <consortium name="The Broad Institute Genome Sequencing Center for Infectious Disease"/>
            <person name="Wu L."/>
            <person name="Ma J."/>
        </authorList>
    </citation>
    <scope>NUCLEOTIDE SEQUENCE [LARGE SCALE GENOMIC DNA]</scope>
    <source>
        <strain evidence="6">CCM 8932</strain>
    </source>
</reference>
<organism evidence="5 6">
    <name type="scientific">Lactiplantibacillus dongliensis</name>
    <dbReference type="NCBI Taxonomy" id="2559919"/>
    <lineage>
        <taxon>Bacteria</taxon>
        <taxon>Bacillati</taxon>
        <taxon>Bacillota</taxon>
        <taxon>Bacilli</taxon>
        <taxon>Lactobacillales</taxon>
        <taxon>Lactobacillaceae</taxon>
        <taxon>Lactiplantibacillus</taxon>
    </lineage>
</organism>
<dbReference type="EMBL" id="JBHSSD010000042">
    <property type="protein sequence ID" value="MFC6165116.1"/>
    <property type="molecule type" value="Genomic_DNA"/>
</dbReference>
<evidence type="ECO:0000313" key="6">
    <source>
        <dbReference type="Proteomes" id="UP001596253"/>
    </source>
</evidence>
<proteinExistence type="predicted"/>
<dbReference type="PROSITE" id="PS50893">
    <property type="entry name" value="ABC_TRANSPORTER_2"/>
    <property type="match status" value="1"/>
</dbReference>
<dbReference type="InterPro" id="IPR003439">
    <property type="entry name" value="ABC_transporter-like_ATP-bd"/>
</dbReference>
<evidence type="ECO:0000259" key="4">
    <source>
        <dbReference type="PROSITE" id="PS50893"/>
    </source>
</evidence>
<dbReference type="GO" id="GO:0005524">
    <property type="term" value="F:ATP binding"/>
    <property type="evidence" value="ECO:0007669"/>
    <property type="project" value="UniProtKB-KW"/>
</dbReference>
<dbReference type="RefSeq" id="WP_137639090.1">
    <property type="nucleotide sequence ID" value="NZ_BJDK01000003.1"/>
</dbReference>
<dbReference type="InterPro" id="IPR047641">
    <property type="entry name" value="ABC_transpr_MalK/UgpC-like"/>
</dbReference>
<accession>A0ABW1R5C0</accession>
<comment type="caution">
    <text evidence="5">The sequence shown here is derived from an EMBL/GenBank/DDBJ whole genome shotgun (WGS) entry which is preliminary data.</text>
</comment>
<evidence type="ECO:0000256" key="1">
    <source>
        <dbReference type="ARBA" id="ARBA00022475"/>
    </source>
</evidence>
<keyword evidence="5" id="KW-0067">ATP-binding</keyword>
<dbReference type="Pfam" id="PF00005">
    <property type="entry name" value="ABC_tran"/>
    <property type="match status" value="1"/>
</dbReference>
<sequence length="231" mass="25899">MPVIKLKNVQKSYLDQPILQPLNLTLPAQQITAITGSASASKATLLNLIAGYQQPDTGRIYFDQRLVFNETHHFSLQPRDRQVAMLCLDFAFWPHLTVRENIAFPLRNTLTGQALITRVNRALVQLELTELQDRYPGDLSQLQKQHLALARILAQQPAVLIFDESWSLGKADLAQQLRTTVATVARRLALTTVMVTEDDQAATHLADYLVELQHGQIVKTQAAKKLVLTTN</sequence>
<protein>
    <submittedName>
        <fullName evidence="5">ATP-binding cassette domain-containing protein</fullName>
    </submittedName>
</protein>
<keyword evidence="5" id="KW-0547">Nucleotide-binding</keyword>
<evidence type="ECO:0000256" key="2">
    <source>
        <dbReference type="ARBA" id="ARBA00022967"/>
    </source>
</evidence>
<evidence type="ECO:0000256" key="3">
    <source>
        <dbReference type="ARBA" id="ARBA00023136"/>
    </source>
</evidence>
<dbReference type="PANTHER" id="PTHR43875:SF15">
    <property type="entry name" value="TREHALOSE IMPORT ATP-BINDING PROTEIN SUGC"/>
    <property type="match status" value="1"/>
</dbReference>
<name>A0ABW1R5C0_9LACO</name>
<keyword evidence="2" id="KW-1278">Translocase</keyword>
<keyword evidence="1" id="KW-1003">Cell membrane</keyword>